<name>A0A382I016_9ZZZZ</name>
<proteinExistence type="predicted"/>
<dbReference type="Gene3D" id="3.10.450.50">
    <property type="match status" value="1"/>
</dbReference>
<dbReference type="SUPFAM" id="SSF54427">
    <property type="entry name" value="NTF2-like"/>
    <property type="match status" value="1"/>
</dbReference>
<sequence>MIFIFLVGCENAQKSNGFVKDIEGSSFQMGTQSSVDLVVELDKYWGVDYDKMRTFFVDTLKSRFEGGQSYETLDGFIGQVKESMEENSGDQYWSMEGAFSVDINPAEGGDWVNAWFLVDATDSQPKREIVEYYYVKNGKIHEFSQSKQIREEQQLEANLEMYERVWHNAINNDDWTDVNEDNFDKNVTLVLQPENVVGVQGVKDYYKNYVTGFSDRSFTIVDLIGQGDKIVKHWNFKGTHTGNFFGIPPTGRKLDLSGVTLVKMKDGKIAQEHDIFDNLSFLKQLGIPTD</sequence>
<dbReference type="AlphaFoldDB" id="A0A382I016"/>
<dbReference type="PANTHER" id="PTHR38436">
    <property type="entry name" value="POLYKETIDE CYCLASE SNOAL-LIKE DOMAIN"/>
    <property type="match status" value="1"/>
</dbReference>
<dbReference type="InterPro" id="IPR032710">
    <property type="entry name" value="NTF2-like_dom_sf"/>
</dbReference>
<evidence type="ECO:0000313" key="1">
    <source>
        <dbReference type="EMBL" id="SVB92203.1"/>
    </source>
</evidence>
<evidence type="ECO:0008006" key="2">
    <source>
        <dbReference type="Google" id="ProtNLM"/>
    </source>
</evidence>
<dbReference type="InterPro" id="IPR009959">
    <property type="entry name" value="Cyclase_SnoaL-like"/>
</dbReference>
<organism evidence="1">
    <name type="scientific">marine metagenome</name>
    <dbReference type="NCBI Taxonomy" id="408172"/>
    <lineage>
        <taxon>unclassified sequences</taxon>
        <taxon>metagenomes</taxon>
        <taxon>ecological metagenomes</taxon>
    </lineage>
</organism>
<protein>
    <recommendedName>
        <fullName evidence="2">SnoaL-like domain-containing protein</fullName>
    </recommendedName>
</protein>
<dbReference type="PANTHER" id="PTHR38436:SF1">
    <property type="entry name" value="ESTER CYCLASE"/>
    <property type="match status" value="1"/>
</dbReference>
<accession>A0A382I016</accession>
<dbReference type="EMBL" id="UINC01063993">
    <property type="protein sequence ID" value="SVB92203.1"/>
    <property type="molecule type" value="Genomic_DNA"/>
</dbReference>
<reference evidence="1" key="1">
    <citation type="submission" date="2018-05" db="EMBL/GenBank/DDBJ databases">
        <authorList>
            <person name="Lanie J.A."/>
            <person name="Ng W.-L."/>
            <person name="Kazmierczak K.M."/>
            <person name="Andrzejewski T.M."/>
            <person name="Davidsen T.M."/>
            <person name="Wayne K.J."/>
            <person name="Tettelin H."/>
            <person name="Glass J.I."/>
            <person name="Rusch D."/>
            <person name="Podicherti R."/>
            <person name="Tsui H.-C.T."/>
            <person name="Winkler M.E."/>
        </authorList>
    </citation>
    <scope>NUCLEOTIDE SEQUENCE</scope>
</reference>
<gene>
    <name evidence="1" type="ORF">METZ01_LOCUS245057</name>
</gene>
<dbReference type="GO" id="GO:0030638">
    <property type="term" value="P:polyketide metabolic process"/>
    <property type="evidence" value="ECO:0007669"/>
    <property type="project" value="InterPro"/>
</dbReference>
<dbReference type="Pfam" id="PF07366">
    <property type="entry name" value="SnoaL"/>
    <property type="match status" value="1"/>
</dbReference>